<proteinExistence type="predicted"/>
<feature type="region of interest" description="Disordered" evidence="1">
    <location>
        <begin position="44"/>
        <end position="67"/>
    </location>
</feature>
<dbReference type="EMBL" id="JBEDUW010000002">
    <property type="protein sequence ID" value="KAK9942508.1"/>
    <property type="molecule type" value="Genomic_DNA"/>
</dbReference>
<protein>
    <submittedName>
        <fullName evidence="2">Uncharacterized protein</fullName>
    </submittedName>
</protein>
<reference evidence="2 3" key="1">
    <citation type="journal article" date="2023" name="G3 (Bethesda)">
        <title>A chromosome-length genome assembly and annotation of blackberry (Rubus argutus, cv. 'Hillquist').</title>
        <authorList>
            <person name="Bruna T."/>
            <person name="Aryal R."/>
            <person name="Dudchenko O."/>
            <person name="Sargent D.J."/>
            <person name="Mead D."/>
            <person name="Buti M."/>
            <person name="Cavallini A."/>
            <person name="Hytonen T."/>
            <person name="Andres J."/>
            <person name="Pham M."/>
            <person name="Weisz D."/>
            <person name="Mascagni F."/>
            <person name="Usai G."/>
            <person name="Natali L."/>
            <person name="Bassil N."/>
            <person name="Fernandez G.E."/>
            <person name="Lomsadze A."/>
            <person name="Armour M."/>
            <person name="Olukolu B."/>
            <person name="Poorten T."/>
            <person name="Britton C."/>
            <person name="Davik J."/>
            <person name="Ashrafi H."/>
            <person name="Aiden E.L."/>
            <person name="Borodovsky M."/>
            <person name="Worthington M."/>
        </authorList>
    </citation>
    <scope>NUCLEOTIDE SEQUENCE [LARGE SCALE GENOMIC DNA]</scope>
    <source>
        <strain evidence="2">PI 553951</strain>
    </source>
</reference>
<gene>
    <name evidence="2" type="ORF">M0R45_008170</name>
</gene>
<comment type="caution">
    <text evidence="2">The sequence shown here is derived from an EMBL/GenBank/DDBJ whole genome shotgun (WGS) entry which is preliminary data.</text>
</comment>
<keyword evidence="3" id="KW-1185">Reference proteome</keyword>
<dbReference type="AlphaFoldDB" id="A0AAW1Y3P2"/>
<organism evidence="2 3">
    <name type="scientific">Rubus argutus</name>
    <name type="common">Southern blackberry</name>
    <dbReference type="NCBI Taxonomy" id="59490"/>
    <lineage>
        <taxon>Eukaryota</taxon>
        <taxon>Viridiplantae</taxon>
        <taxon>Streptophyta</taxon>
        <taxon>Embryophyta</taxon>
        <taxon>Tracheophyta</taxon>
        <taxon>Spermatophyta</taxon>
        <taxon>Magnoliopsida</taxon>
        <taxon>eudicotyledons</taxon>
        <taxon>Gunneridae</taxon>
        <taxon>Pentapetalae</taxon>
        <taxon>rosids</taxon>
        <taxon>fabids</taxon>
        <taxon>Rosales</taxon>
        <taxon>Rosaceae</taxon>
        <taxon>Rosoideae</taxon>
        <taxon>Rosoideae incertae sedis</taxon>
        <taxon>Rubus</taxon>
    </lineage>
</organism>
<dbReference type="Proteomes" id="UP001457282">
    <property type="component" value="Unassembled WGS sequence"/>
</dbReference>
<evidence type="ECO:0000256" key="1">
    <source>
        <dbReference type="SAM" id="MobiDB-lite"/>
    </source>
</evidence>
<evidence type="ECO:0000313" key="3">
    <source>
        <dbReference type="Proteomes" id="UP001457282"/>
    </source>
</evidence>
<name>A0AAW1Y3P2_RUBAR</name>
<sequence length="152" mass="16398">MASFNHHSPRPHLTKSQPVPLSIQCRRRCHHLIPSLYRNQHPCSTKEKKNITAGAASKLPSPPLQPNRRCCPCTAPSIQFKATPQARGQRISATASLPRAQATITNHRRCCHSLEAVLPVLCAAPPQAVIPATGQATLPHHHSLACSSSPGP</sequence>
<accession>A0AAW1Y3P2</accession>
<evidence type="ECO:0000313" key="2">
    <source>
        <dbReference type="EMBL" id="KAK9942508.1"/>
    </source>
</evidence>